<dbReference type="GO" id="GO:0005829">
    <property type="term" value="C:cytosol"/>
    <property type="evidence" value="ECO:0007669"/>
    <property type="project" value="TreeGrafter"/>
</dbReference>
<dbReference type="RefSeq" id="WP_243335163.1">
    <property type="nucleotide sequence ID" value="NZ_AP027081.1"/>
</dbReference>
<dbReference type="SUPFAM" id="SSF52418">
    <property type="entry name" value="Nucleoside phosphorylase/phosphoribosyltransferase catalytic domain"/>
    <property type="match status" value="1"/>
</dbReference>
<keyword evidence="5" id="KW-1185">Reference proteome</keyword>
<evidence type="ECO:0000256" key="1">
    <source>
        <dbReference type="ARBA" id="ARBA00022676"/>
    </source>
</evidence>
<evidence type="ECO:0000313" key="4">
    <source>
        <dbReference type="EMBL" id="BDU77177.1"/>
    </source>
</evidence>
<gene>
    <name evidence="4" type="primary">trpD</name>
    <name evidence="4" type="ORF">METESE_21350</name>
</gene>
<dbReference type="PANTHER" id="PTHR43285">
    <property type="entry name" value="ANTHRANILATE PHOSPHORIBOSYLTRANSFERASE"/>
    <property type="match status" value="1"/>
</dbReference>
<organism evidence="4 5">
    <name type="scientific">Mesoterricola sediminis</name>
    <dbReference type="NCBI Taxonomy" id="2927980"/>
    <lineage>
        <taxon>Bacteria</taxon>
        <taxon>Pseudomonadati</taxon>
        <taxon>Acidobacteriota</taxon>
        <taxon>Holophagae</taxon>
        <taxon>Holophagales</taxon>
        <taxon>Holophagaceae</taxon>
        <taxon>Mesoterricola</taxon>
    </lineage>
</organism>
<evidence type="ECO:0000313" key="5">
    <source>
        <dbReference type="Proteomes" id="UP001228113"/>
    </source>
</evidence>
<dbReference type="InterPro" id="IPR035902">
    <property type="entry name" value="Nuc_phospho_transferase"/>
</dbReference>
<evidence type="ECO:0000256" key="2">
    <source>
        <dbReference type="ARBA" id="ARBA00022679"/>
    </source>
</evidence>
<name>A0AA48H020_9BACT</name>
<dbReference type="Gene3D" id="1.20.970.10">
    <property type="entry name" value="Transferase, Pyrimidine Nucleoside Phosphorylase, Chain C"/>
    <property type="match status" value="1"/>
</dbReference>
<dbReference type="Gene3D" id="3.40.1030.10">
    <property type="entry name" value="Nucleoside phosphorylase/phosphoribosyltransferase catalytic domain"/>
    <property type="match status" value="1"/>
</dbReference>
<sequence>MNPALEIKDDLTLEGARAFMEACLDPASDPGEVGRALLALNARPFRGEELTAFAQVLRARAVPFRAARPALDTCGTGGDARQGVHTANLSTLSALALARMGVDVVKHGSRSASSLCGSADLLEALGLDLARPVEAAEADLARTGFAFLFAPRFHPVLARMVPIRRALGVPTVFNMLGPLLNPARPPYQVLGVAQEAWILPVAEALAALGLARAFVVHGKDAGGAGMDEASLEGPTRVQAVRDGRVAEAAVFLPGDAGIRPGLAPAAADSLEACVALARGLAGGASDPAYSARVAEEVALQAALGLALVRDAGLGTLPDLVAEGREALRAGLDLPSLLSLAA</sequence>
<protein>
    <submittedName>
        <fullName evidence="4">Anthranilate phosphoribosyltransferase</fullName>
    </submittedName>
</protein>
<dbReference type="GO" id="GO:0000162">
    <property type="term" value="P:L-tryptophan biosynthetic process"/>
    <property type="evidence" value="ECO:0007669"/>
    <property type="project" value="InterPro"/>
</dbReference>
<keyword evidence="1 4" id="KW-0328">Glycosyltransferase</keyword>
<dbReference type="InterPro" id="IPR036320">
    <property type="entry name" value="Glycosyl_Trfase_fam3_N_dom_sf"/>
</dbReference>
<keyword evidence="2" id="KW-0808">Transferase</keyword>
<accession>A0AA48H020</accession>
<evidence type="ECO:0000259" key="3">
    <source>
        <dbReference type="Pfam" id="PF00591"/>
    </source>
</evidence>
<feature type="domain" description="Glycosyl transferase family 3" evidence="3">
    <location>
        <begin position="69"/>
        <end position="327"/>
    </location>
</feature>
<dbReference type="EMBL" id="AP027081">
    <property type="protein sequence ID" value="BDU77177.1"/>
    <property type="molecule type" value="Genomic_DNA"/>
</dbReference>
<dbReference type="PANTHER" id="PTHR43285:SF2">
    <property type="entry name" value="ANTHRANILATE PHOSPHORIBOSYLTRANSFERASE"/>
    <property type="match status" value="1"/>
</dbReference>
<dbReference type="Proteomes" id="UP001228113">
    <property type="component" value="Chromosome"/>
</dbReference>
<proteinExistence type="predicted"/>
<dbReference type="Pfam" id="PF00591">
    <property type="entry name" value="Glycos_transf_3"/>
    <property type="match status" value="1"/>
</dbReference>
<dbReference type="NCBIfam" id="TIGR01245">
    <property type="entry name" value="trpD"/>
    <property type="match status" value="1"/>
</dbReference>
<dbReference type="KEGG" id="msea:METESE_21350"/>
<dbReference type="AlphaFoldDB" id="A0AA48H020"/>
<reference evidence="4" key="1">
    <citation type="journal article" date="2023" name="Int. J. Syst. Evol. Microbiol.">
        <title>Mesoterricola silvestris gen. nov., sp. nov., Mesoterricola sediminis sp. nov., Geothrix oryzae sp. nov., Geothrix edaphica sp. nov., Geothrix rubra sp. nov., and Geothrix limicola sp. nov., six novel members of Acidobacteriota isolated from soils.</title>
        <authorList>
            <person name="Itoh H."/>
            <person name="Sugisawa Y."/>
            <person name="Mise K."/>
            <person name="Xu Z."/>
            <person name="Kuniyasu M."/>
            <person name="Ushijima N."/>
            <person name="Kawano K."/>
            <person name="Kobayashi E."/>
            <person name="Shiratori Y."/>
            <person name="Masuda Y."/>
            <person name="Senoo K."/>
        </authorList>
    </citation>
    <scope>NUCLEOTIDE SEQUENCE</scope>
    <source>
        <strain evidence="4">W786</strain>
    </source>
</reference>
<dbReference type="GO" id="GO:0004048">
    <property type="term" value="F:anthranilate phosphoribosyltransferase activity"/>
    <property type="evidence" value="ECO:0007669"/>
    <property type="project" value="InterPro"/>
</dbReference>
<dbReference type="InterPro" id="IPR005940">
    <property type="entry name" value="Anthranilate_Pribosyl_Tfrase"/>
</dbReference>
<dbReference type="SUPFAM" id="SSF47648">
    <property type="entry name" value="Nucleoside phosphorylase/phosphoribosyltransferase N-terminal domain"/>
    <property type="match status" value="1"/>
</dbReference>
<dbReference type="InterPro" id="IPR000312">
    <property type="entry name" value="Glycosyl_Trfase_fam3"/>
</dbReference>